<dbReference type="STRING" id="27835.A0A0N4XZH2"/>
<dbReference type="SMART" id="SM01088">
    <property type="entry name" value="Col_cuticle_N"/>
    <property type="match status" value="1"/>
</dbReference>
<keyword evidence="5" id="KW-1185">Reference proteome</keyword>
<dbReference type="WBParaSite" id="NBR_0000857601-mRNA-1">
    <property type="protein sequence ID" value="NBR_0000857601-mRNA-1"/>
    <property type="gene ID" value="NBR_0000857601"/>
</dbReference>
<organism evidence="6">
    <name type="scientific">Nippostrongylus brasiliensis</name>
    <name type="common">Rat hookworm</name>
    <dbReference type="NCBI Taxonomy" id="27835"/>
    <lineage>
        <taxon>Eukaryota</taxon>
        <taxon>Metazoa</taxon>
        <taxon>Ecdysozoa</taxon>
        <taxon>Nematoda</taxon>
        <taxon>Chromadorea</taxon>
        <taxon>Rhabditida</taxon>
        <taxon>Rhabditina</taxon>
        <taxon>Rhabditomorpha</taxon>
        <taxon>Strongyloidea</taxon>
        <taxon>Heligmosomidae</taxon>
        <taxon>Nippostrongylus</taxon>
    </lineage>
</organism>
<evidence type="ECO:0000313" key="5">
    <source>
        <dbReference type="Proteomes" id="UP000271162"/>
    </source>
</evidence>
<dbReference type="PANTHER" id="PTHR24637">
    <property type="entry name" value="COLLAGEN"/>
    <property type="match status" value="1"/>
</dbReference>
<dbReference type="GO" id="GO:0042302">
    <property type="term" value="F:structural constituent of cuticle"/>
    <property type="evidence" value="ECO:0007669"/>
    <property type="project" value="InterPro"/>
</dbReference>
<dbReference type="EMBL" id="UYSL01020023">
    <property type="protein sequence ID" value="VDL72166.1"/>
    <property type="molecule type" value="Genomic_DNA"/>
</dbReference>
<feature type="region of interest" description="Disordered" evidence="2">
    <location>
        <begin position="73"/>
        <end position="147"/>
    </location>
</feature>
<dbReference type="Pfam" id="PF01484">
    <property type="entry name" value="Col_cuticle_N"/>
    <property type="match status" value="1"/>
</dbReference>
<dbReference type="InterPro" id="IPR002486">
    <property type="entry name" value="Col_cuticle_N"/>
</dbReference>
<keyword evidence="1" id="KW-0677">Repeat</keyword>
<evidence type="ECO:0000313" key="6">
    <source>
        <dbReference type="WBParaSite" id="NBR_0000857601-mRNA-1"/>
    </source>
</evidence>
<name>A0A0N4XZH2_NIPBR</name>
<feature type="domain" description="Nematode cuticle collagen N-terminal" evidence="3">
    <location>
        <begin position="5"/>
        <end position="57"/>
    </location>
</feature>
<accession>A0A0N4XZH2</accession>
<evidence type="ECO:0000259" key="3">
    <source>
        <dbReference type="SMART" id="SM01088"/>
    </source>
</evidence>
<evidence type="ECO:0000256" key="2">
    <source>
        <dbReference type="SAM" id="MobiDB-lite"/>
    </source>
</evidence>
<dbReference type="AlphaFoldDB" id="A0A0N4XZH2"/>
<evidence type="ECO:0000256" key="1">
    <source>
        <dbReference type="ARBA" id="ARBA00022737"/>
    </source>
</evidence>
<reference evidence="4 5" key="2">
    <citation type="submission" date="2018-11" db="EMBL/GenBank/DDBJ databases">
        <authorList>
            <consortium name="Pathogen Informatics"/>
        </authorList>
    </citation>
    <scope>NUCLEOTIDE SEQUENCE [LARGE SCALE GENOMIC DNA]</scope>
</reference>
<dbReference type="PANTHER" id="PTHR24637:SF427">
    <property type="entry name" value="NEMATODE CUTICLE COLLAGEN N-TERMINAL DOMAIN-CONTAINING PROTEIN"/>
    <property type="match status" value="1"/>
</dbReference>
<sequence length="162" mass="17097">MKVYTVTFLASSLSGIVLLCCLMAIGQIYSNVQEFWDELDVEMSAIRSQTDQMWKDLVHIGATRRRRDVYTTGSRAGYTSSGGGPGYVEHANPSAPAHSFGSAPAGPGPTSAGCQCKSAAENKCRHGPVGPKGAEGPLGRPGRDAEYCPCPARRGHAAIKKA</sequence>
<reference evidence="6" key="1">
    <citation type="submission" date="2016-04" db="UniProtKB">
        <authorList>
            <consortium name="WormBaseParasite"/>
        </authorList>
    </citation>
    <scope>IDENTIFICATION</scope>
</reference>
<proteinExistence type="predicted"/>
<dbReference type="Proteomes" id="UP000271162">
    <property type="component" value="Unassembled WGS sequence"/>
</dbReference>
<protein>
    <submittedName>
        <fullName evidence="6">Col_cuticle_N domain-containing protein</fullName>
    </submittedName>
</protein>
<evidence type="ECO:0000313" key="4">
    <source>
        <dbReference type="EMBL" id="VDL72166.1"/>
    </source>
</evidence>
<gene>
    <name evidence="4" type="ORF">NBR_LOCUS8577</name>
</gene>